<feature type="domain" description="NAD(P)-binding" evidence="1">
    <location>
        <begin position="11"/>
        <end position="107"/>
    </location>
</feature>
<comment type="caution">
    <text evidence="2">The sequence shown here is derived from an EMBL/GenBank/DDBJ whole genome shotgun (WGS) entry which is preliminary data.</text>
</comment>
<evidence type="ECO:0000259" key="1">
    <source>
        <dbReference type="Pfam" id="PF13460"/>
    </source>
</evidence>
<dbReference type="Proteomes" id="UP001165135">
    <property type="component" value="Unassembled WGS sequence"/>
</dbReference>
<dbReference type="EMBL" id="BSTJ01000002">
    <property type="protein sequence ID" value="GLY74246.1"/>
    <property type="molecule type" value="Genomic_DNA"/>
</dbReference>
<accession>A0A9W6REC6</accession>
<evidence type="ECO:0000313" key="2">
    <source>
        <dbReference type="EMBL" id="GLY74246.1"/>
    </source>
</evidence>
<dbReference type="InterPro" id="IPR036291">
    <property type="entry name" value="NAD(P)-bd_dom_sf"/>
</dbReference>
<name>A0A9W6REC6_9ACTN</name>
<dbReference type="AlphaFoldDB" id="A0A9W6REC6"/>
<proteinExistence type="predicted"/>
<protein>
    <submittedName>
        <fullName evidence="2">NmrA family transcriptional regulator</fullName>
    </submittedName>
</protein>
<evidence type="ECO:0000313" key="3">
    <source>
        <dbReference type="Proteomes" id="UP001165135"/>
    </source>
</evidence>
<dbReference type="Pfam" id="PF13460">
    <property type="entry name" value="NAD_binding_10"/>
    <property type="match status" value="1"/>
</dbReference>
<organism evidence="2 3">
    <name type="scientific">Actinoallomurus iriomotensis</name>
    <dbReference type="NCBI Taxonomy" id="478107"/>
    <lineage>
        <taxon>Bacteria</taxon>
        <taxon>Bacillati</taxon>
        <taxon>Actinomycetota</taxon>
        <taxon>Actinomycetes</taxon>
        <taxon>Streptosporangiales</taxon>
        <taxon>Thermomonosporaceae</taxon>
        <taxon>Actinoallomurus</taxon>
    </lineage>
</organism>
<reference evidence="2" key="1">
    <citation type="submission" date="2023-03" db="EMBL/GenBank/DDBJ databases">
        <title>Actinoallomurus iriomotensis NBRC 103681.</title>
        <authorList>
            <person name="Ichikawa N."/>
            <person name="Sato H."/>
            <person name="Tonouchi N."/>
        </authorList>
    </citation>
    <scope>NUCLEOTIDE SEQUENCE</scope>
    <source>
        <strain evidence="2">NBRC 103681</strain>
    </source>
</reference>
<dbReference type="SUPFAM" id="SSF51735">
    <property type="entry name" value="NAD(P)-binding Rossmann-fold domains"/>
    <property type="match status" value="1"/>
</dbReference>
<dbReference type="InterPro" id="IPR016040">
    <property type="entry name" value="NAD(P)-bd_dom"/>
</dbReference>
<sequence length="219" mass="23283">MLSRRAPEYPVDLETGDGLAAALEGCDVVVDASNDSSKRAGRVLVDGSRRLLAAEETAGVGHHVCVSIVGCDRVPMAYFRVKTEQERVVENGPVPWSIVRATQFHEYVAATLTAAGRRGVLPVPRARLQTVAATEAARAVADVAEGPARRGRVAVAGPEIADARDLARTWRSATGRRAPLLPLPLPGRLGRALRAGVLTAERPDVRGTVPFAAWLTATR</sequence>
<dbReference type="Gene3D" id="3.40.50.720">
    <property type="entry name" value="NAD(P)-binding Rossmann-like Domain"/>
    <property type="match status" value="1"/>
</dbReference>
<gene>
    <name evidence="2" type="ORF">Airi01_025130</name>
</gene>